<evidence type="ECO:0000313" key="7">
    <source>
        <dbReference type="Proteomes" id="UP000253606"/>
    </source>
</evidence>
<dbReference type="InterPro" id="IPR009057">
    <property type="entry name" value="Homeodomain-like_sf"/>
</dbReference>
<name>A0A2Z5FZT0_9BACT</name>
<keyword evidence="7" id="KW-1185">Reference proteome</keyword>
<evidence type="ECO:0000256" key="1">
    <source>
        <dbReference type="ARBA" id="ARBA00023015"/>
    </source>
</evidence>
<keyword evidence="1" id="KW-0805">Transcription regulation</keyword>
<evidence type="ECO:0000313" key="6">
    <source>
        <dbReference type="EMBL" id="AXC12342.1"/>
    </source>
</evidence>
<dbReference type="InterPro" id="IPR001647">
    <property type="entry name" value="HTH_TetR"/>
</dbReference>
<accession>A0A2Z5FZT0</accession>
<feature type="domain" description="HTH tetR-type" evidence="5">
    <location>
        <begin position="17"/>
        <end position="77"/>
    </location>
</feature>
<dbReference type="SUPFAM" id="SSF48498">
    <property type="entry name" value="Tetracyclin repressor-like, C-terminal domain"/>
    <property type="match status" value="1"/>
</dbReference>
<dbReference type="SUPFAM" id="SSF46689">
    <property type="entry name" value="Homeodomain-like"/>
    <property type="match status" value="1"/>
</dbReference>
<feature type="DNA-binding region" description="H-T-H motif" evidence="4">
    <location>
        <begin position="40"/>
        <end position="59"/>
    </location>
</feature>
<evidence type="ECO:0000256" key="3">
    <source>
        <dbReference type="ARBA" id="ARBA00023163"/>
    </source>
</evidence>
<dbReference type="RefSeq" id="WP_114207575.1">
    <property type="nucleotide sequence ID" value="NZ_CP030840.1"/>
</dbReference>
<dbReference type="PANTHER" id="PTHR47506">
    <property type="entry name" value="TRANSCRIPTIONAL REGULATORY PROTEIN"/>
    <property type="match status" value="1"/>
</dbReference>
<keyword evidence="3" id="KW-0804">Transcription</keyword>
<proteinExistence type="predicted"/>
<evidence type="ECO:0000256" key="4">
    <source>
        <dbReference type="PROSITE-ProRule" id="PRU00335"/>
    </source>
</evidence>
<dbReference type="OrthoDB" id="9795242at2"/>
<dbReference type="InterPro" id="IPR011075">
    <property type="entry name" value="TetR_C"/>
</dbReference>
<dbReference type="Proteomes" id="UP000253606">
    <property type="component" value="Chromosome"/>
</dbReference>
<dbReference type="Pfam" id="PF16925">
    <property type="entry name" value="TetR_C_13"/>
    <property type="match status" value="1"/>
</dbReference>
<dbReference type="KEGG" id="abas:ACPOL_3043"/>
<sequence length="209" mass="22746">METLDPPAAKRLGRPLSFDRDKALHAALLQFWRTGYETTSVAELTHVMGITAPSLYTAFGDKESLFLECLEKYANPGPKTTPELIAEARSARQAAQQLLELSARWFTQRDAPAGCLVASGASSGSVNSQRVRAALKNIRDANRKALQKRAERDIREGRLPRTANAQALASMTMAIVQGMSTLARDGVGQKALMDLARTAMNAWPTDESS</sequence>
<protein>
    <submittedName>
        <fullName evidence="6">Transcriptional regulator, TetR family</fullName>
    </submittedName>
</protein>
<reference evidence="6 7" key="1">
    <citation type="journal article" date="2018" name="Front. Microbiol.">
        <title>Hydrolytic Capabilities as a Key to Environmental Success: Chitinolytic and Cellulolytic Acidobacteria From Acidic Sub-arctic Soils and Boreal Peatlands.</title>
        <authorList>
            <person name="Belova S.E."/>
            <person name="Ravin N.V."/>
            <person name="Pankratov T.A."/>
            <person name="Rakitin A.L."/>
            <person name="Ivanova A.A."/>
            <person name="Beletsky A.V."/>
            <person name="Mardanov A.V."/>
            <person name="Sinninghe Damste J.S."/>
            <person name="Dedysh S.N."/>
        </authorList>
    </citation>
    <scope>NUCLEOTIDE SEQUENCE [LARGE SCALE GENOMIC DNA]</scope>
    <source>
        <strain evidence="6 7">SBC82</strain>
    </source>
</reference>
<dbReference type="PROSITE" id="PS50977">
    <property type="entry name" value="HTH_TETR_2"/>
    <property type="match status" value="1"/>
</dbReference>
<dbReference type="Gene3D" id="1.10.357.10">
    <property type="entry name" value="Tetracycline Repressor, domain 2"/>
    <property type="match status" value="1"/>
</dbReference>
<dbReference type="Gene3D" id="1.10.10.60">
    <property type="entry name" value="Homeodomain-like"/>
    <property type="match status" value="1"/>
</dbReference>
<keyword evidence="2 4" id="KW-0238">DNA-binding</keyword>
<dbReference type="AlphaFoldDB" id="A0A2Z5FZT0"/>
<dbReference type="PROSITE" id="PS01081">
    <property type="entry name" value="HTH_TETR_1"/>
    <property type="match status" value="1"/>
</dbReference>
<dbReference type="EMBL" id="CP030840">
    <property type="protein sequence ID" value="AXC12342.1"/>
    <property type="molecule type" value="Genomic_DNA"/>
</dbReference>
<organism evidence="6 7">
    <name type="scientific">Acidisarcina polymorpha</name>
    <dbReference type="NCBI Taxonomy" id="2211140"/>
    <lineage>
        <taxon>Bacteria</taxon>
        <taxon>Pseudomonadati</taxon>
        <taxon>Acidobacteriota</taxon>
        <taxon>Terriglobia</taxon>
        <taxon>Terriglobales</taxon>
        <taxon>Acidobacteriaceae</taxon>
        <taxon>Acidisarcina</taxon>
    </lineage>
</organism>
<evidence type="ECO:0000256" key="2">
    <source>
        <dbReference type="ARBA" id="ARBA00023125"/>
    </source>
</evidence>
<evidence type="ECO:0000259" key="5">
    <source>
        <dbReference type="PROSITE" id="PS50977"/>
    </source>
</evidence>
<dbReference type="InterPro" id="IPR036271">
    <property type="entry name" value="Tet_transcr_reg_TetR-rel_C_sf"/>
</dbReference>
<dbReference type="GO" id="GO:0003677">
    <property type="term" value="F:DNA binding"/>
    <property type="evidence" value="ECO:0007669"/>
    <property type="project" value="UniProtKB-UniRule"/>
</dbReference>
<gene>
    <name evidence="6" type="ORF">ACPOL_3043</name>
</gene>
<dbReference type="PANTHER" id="PTHR47506:SF1">
    <property type="entry name" value="HTH-TYPE TRANSCRIPTIONAL REGULATOR YJDC"/>
    <property type="match status" value="1"/>
</dbReference>
<dbReference type="Pfam" id="PF00440">
    <property type="entry name" value="TetR_N"/>
    <property type="match status" value="1"/>
</dbReference>
<dbReference type="InterPro" id="IPR023772">
    <property type="entry name" value="DNA-bd_HTH_TetR-type_CS"/>
</dbReference>